<dbReference type="Gene3D" id="2.60.120.200">
    <property type="match status" value="2"/>
</dbReference>
<dbReference type="GO" id="GO:0005634">
    <property type="term" value="C:nucleus"/>
    <property type="evidence" value="ECO:0007669"/>
    <property type="project" value="TreeGrafter"/>
</dbReference>
<dbReference type="SMART" id="SM00908">
    <property type="entry name" value="Gal-bind_lectin"/>
    <property type="match status" value="2"/>
</dbReference>
<dbReference type="InterPro" id="IPR001079">
    <property type="entry name" value="Galectin_CRD"/>
</dbReference>
<feature type="domain" description="Galectin" evidence="3">
    <location>
        <begin position="205"/>
        <end position="333"/>
    </location>
</feature>
<dbReference type="InterPro" id="IPR013320">
    <property type="entry name" value="ConA-like_dom_sf"/>
</dbReference>
<dbReference type="SMART" id="SM00276">
    <property type="entry name" value="GLECT"/>
    <property type="match status" value="2"/>
</dbReference>
<feature type="domain" description="Galectin" evidence="3">
    <location>
        <begin position="38"/>
        <end position="170"/>
    </location>
</feature>
<reference evidence="4" key="2">
    <citation type="submission" date="2025-09" db="UniProtKB">
        <authorList>
            <consortium name="Ensembl"/>
        </authorList>
    </citation>
    <scope>IDENTIFICATION</scope>
</reference>
<proteinExistence type="predicted"/>
<accession>A0A670YZK6</accession>
<keyword evidence="5" id="KW-1185">Reference proteome</keyword>
<name>A0A670YZK6_PSETE</name>
<dbReference type="SUPFAM" id="SSF49899">
    <property type="entry name" value="Concanavalin A-like lectins/glucanases"/>
    <property type="match status" value="2"/>
</dbReference>
<dbReference type="PANTHER" id="PTHR11346:SF80">
    <property type="entry name" value="GALECTIN-9C"/>
    <property type="match status" value="1"/>
</dbReference>
<dbReference type="GO" id="GO:0010628">
    <property type="term" value="P:positive regulation of gene expression"/>
    <property type="evidence" value="ECO:0007669"/>
    <property type="project" value="TreeGrafter"/>
</dbReference>
<dbReference type="PROSITE" id="PS51304">
    <property type="entry name" value="GALECTIN"/>
    <property type="match status" value="2"/>
</dbReference>
<keyword evidence="1 2" id="KW-0430">Lectin</keyword>
<dbReference type="OMA" id="NVHGKIN"/>
<dbReference type="GO" id="GO:2000562">
    <property type="term" value="P:negative regulation of CD4-positive, alpha-beta T cell proliferation"/>
    <property type="evidence" value="ECO:0007669"/>
    <property type="project" value="TreeGrafter"/>
</dbReference>
<dbReference type="AlphaFoldDB" id="A0A670YZK6"/>
<evidence type="ECO:0000313" key="5">
    <source>
        <dbReference type="Proteomes" id="UP000472273"/>
    </source>
</evidence>
<evidence type="ECO:0000256" key="2">
    <source>
        <dbReference type="RuleBase" id="RU102079"/>
    </source>
</evidence>
<dbReference type="InterPro" id="IPR044156">
    <property type="entry name" value="Galectin-like"/>
</dbReference>
<organism evidence="4 5">
    <name type="scientific">Pseudonaja textilis</name>
    <name type="common">Eastern brown snake</name>
    <dbReference type="NCBI Taxonomy" id="8673"/>
    <lineage>
        <taxon>Eukaryota</taxon>
        <taxon>Metazoa</taxon>
        <taxon>Chordata</taxon>
        <taxon>Craniata</taxon>
        <taxon>Vertebrata</taxon>
        <taxon>Euteleostomi</taxon>
        <taxon>Lepidosauria</taxon>
        <taxon>Squamata</taxon>
        <taxon>Bifurcata</taxon>
        <taxon>Unidentata</taxon>
        <taxon>Episquamata</taxon>
        <taxon>Toxicofera</taxon>
        <taxon>Serpentes</taxon>
        <taxon>Colubroidea</taxon>
        <taxon>Elapidae</taxon>
        <taxon>Hydrophiinae</taxon>
        <taxon>Pseudonaja</taxon>
    </lineage>
</organism>
<dbReference type="GO" id="GO:0005829">
    <property type="term" value="C:cytosol"/>
    <property type="evidence" value="ECO:0007669"/>
    <property type="project" value="TreeGrafter"/>
</dbReference>
<dbReference type="GeneTree" id="ENSGT00940000162258"/>
<dbReference type="GO" id="GO:0016936">
    <property type="term" value="F:galactoside binding"/>
    <property type="evidence" value="ECO:0007669"/>
    <property type="project" value="TreeGrafter"/>
</dbReference>
<dbReference type="FunFam" id="2.60.120.200:FF:000023">
    <property type="entry name" value="Galectin"/>
    <property type="match status" value="1"/>
</dbReference>
<dbReference type="GO" id="GO:0032689">
    <property type="term" value="P:negative regulation of type II interferon production"/>
    <property type="evidence" value="ECO:0007669"/>
    <property type="project" value="TreeGrafter"/>
</dbReference>
<dbReference type="PANTHER" id="PTHR11346">
    <property type="entry name" value="GALECTIN"/>
    <property type="match status" value="1"/>
</dbReference>
<dbReference type="CDD" id="cd00070">
    <property type="entry name" value="GLECT"/>
    <property type="match status" value="2"/>
</dbReference>
<evidence type="ECO:0000256" key="1">
    <source>
        <dbReference type="ARBA" id="ARBA00022734"/>
    </source>
</evidence>
<sequence length="333" mass="38527">MCHPHQTIPVPTPLIRVPTRPRQDSPKIYYHLYSFECVLFKTVPKTQIKTQVSLSSLPWQCFLFKKYLFYFITFKDSIFNVAFHFNVRFDENCIVCNSHEKGSWQQEERKHDMVFRRGHPFEIRYLVDISSFVVLVDGKLYLEFKHRIPLSRVDTIGISGELDVISISFQGPVVGIPLIHFIYKTPFLLNLILFVCVFSPQPLPYRATIYGGLFPSKSIIISGSVSPSAQRFHINLKAGNNTAFHLNPRFDENTIVRNSNLNMCWGSEERHLPCGMPLMRGQPFTIWIQCEAHCFKVAVNGLHQFEYNHRIHNLLQINLLEVDGDITLANIQA</sequence>
<evidence type="ECO:0000313" key="4">
    <source>
        <dbReference type="Ensembl" id="ENSPTXP00000016429.1"/>
    </source>
</evidence>
<dbReference type="Ensembl" id="ENSPTXT00000016934.1">
    <property type="protein sequence ID" value="ENSPTXP00000016429.1"/>
    <property type="gene ID" value="ENSPTXG00000011296.1"/>
</dbReference>
<dbReference type="GO" id="GO:0030246">
    <property type="term" value="F:carbohydrate binding"/>
    <property type="evidence" value="ECO:0007669"/>
    <property type="project" value="UniProtKB-UniRule"/>
</dbReference>
<evidence type="ECO:0000259" key="3">
    <source>
        <dbReference type="PROSITE" id="PS51304"/>
    </source>
</evidence>
<dbReference type="Proteomes" id="UP000472273">
    <property type="component" value="Unplaced"/>
</dbReference>
<reference evidence="4" key="1">
    <citation type="submission" date="2025-08" db="UniProtKB">
        <authorList>
            <consortium name="Ensembl"/>
        </authorList>
    </citation>
    <scope>IDENTIFICATION</scope>
</reference>
<protein>
    <recommendedName>
        <fullName evidence="2">Galectin</fullName>
    </recommendedName>
</protein>
<dbReference type="Pfam" id="PF00337">
    <property type="entry name" value="Gal-bind_lectin"/>
    <property type="match status" value="2"/>
</dbReference>